<gene>
    <name evidence="1" type="ORF">SAMN04489812_4022</name>
</gene>
<evidence type="ECO:0000313" key="2">
    <source>
        <dbReference type="Proteomes" id="UP000199103"/>
    </source>
</evidence>
<reference evidence="1 2" key="1">
    <citation type="submission" date="2016-10" db="EMBL/GenBank/DDBJ databases">
        <authorList>
            <person name="de Groot N.N."/>
        </authorList>
    </citation>
    <scope>NUCLEOTIDE SEQUENCE [LARGE SCALE GENOMIC DNA]</scope>
    <source>
        <strain evidence="1 2">DSM 21800</strain>
    </source>
</reference>
<protein>
    <submittedName>
        <fullName evidence="1">Uncharacterized protein</fullName>
    </submittedName>
</protein>
<dbReference type="OrthoDB" id="6964299at2"/>
<name>A0A1H1XCB0_9ACTN</name>
<dbReference type="Proteomes" id="UP000199103">
    <property type="component" value="Chromosome I"/>
</dbReference>
<accession>A0A1H1XCB0</accession>
<dbReference type="NCBIfam" id="NF033691">
    <property type="entry name" value="immunity_MafI"/>
    <property type="match status" value="1"/>
</dbReference>
<proteinExistence type="predicted"/>
<dbReference type="AlphaFoldDB" id="A0A1H1XCB0"/>
<sequence>MVELSELERRIIQAAERNADCLTDSERSKIRDLVMHNESGVAYEMLCEQLYERECQISRANLDDLRELGESLGISYGTIPLWEAELRDREQSQ</sequence>
<dbReference type="STRING" id="630515.SAMN04489812_4022"/>
<organism evidence="1 2">
    <name type="scientific">Microlunatus soli</name>
    <dbReference type="NCBI Taxonomy" id="630515"/>
    <lineage>
        <taxon>Bacteria</taxon>
        <taxon>Bacillati</taxon>
        <taxon>Actinomycetota</taxon>
        <taxon>Actinomycetes</taxon>
        <taxon>Propionibacteriales</taxon>
        <taxon>Propionibacteriaceae</taxon>
        <taxon>Microlunatus</taxon>
    </lineage>
</organism>
<dbReference type="InterPro" id="IPR047880">
    <property type="entry name" value="MafI-like"/>
</dbReference>
<dbReference type="RefSeq" id="WP_157683579.1">
    <property type="nucleotide sequence ID" value="NZ_LT629772.1"/>
</dbReference>
<keyword evidence="2" id="KW-1185">Reference proteome</keyword>
<dbReference type="EMBL" id="LT629772">
    <property type="protein sequence ID" value="SDT06917.1"/>
    <property type="molecule type" value="Genomic_DNA"/>
</dbReference>
<evidence type="ECO:0000313" key="1">
    <source>
        <dbReference type="EMBL" id="SDT06917.1"/>
    </source>
</evidence>